<organism evidence="1 2">
    <name type="scientific">Caligus rogercresseyi</name>
    <name type="common">Sea louse</name>
    <dbReference type="NCBI Taxonomy" id="217165"/>
    <lineage>
        <taxon>Eukaryota</taxon>
        <taxon>Metazoa</taxon>
        <taxon>Ecdysozoa</taxon>
        <taxon>Arthropoda</taxon>
        <taxon>Crustacea</taxon>
        <taxon>Multicrustacea</taxon>
        <taxon>Hexanauplia</taxon>
        <taxon>Copepoda</taxon>
        <taxon>Siphonostomatoida</taxon>
        <taxon>Caligidae</taxon>
        <taxon>Caligus</taxon>
    </lineage>
</organism>
<dbReference type="Gene3D" id="1.10.238.10">
    <property type="entry name" value="EF-hand"/>
    <property type="match status" value="1"/>
</dbReference>
<keyword evidence="2" id="KW-1185">Reference proteome</keyword>
<evidence type="ECO:0000313" key="2">
    <source>
        <dbReference type="Proteomes" id="UP000595437"/>
    </source>
</evidence>
<sequence>FDKESVTNQVHLKLEKRVYYRNKQESYLVWKMNGFTEEQLQTVFQICKPNEEGQISANELRLMFCKYSGRTMDSMVEEVRNLF</sequence>
<protein>
    <recommendedName>
        <fullName evidence="3">EF-hand domain-containing protein</fullName>
    </recommendedName>
</protein>
<evidence type="ECO:0000313" key="1">
    <source>
        <dbReference type="EMBL" id="QQP52838.1"/>
    </source>
</evidence>
<evidence type="ECO:0008006" key="3">
    <source>
        <dbReference type="Google" id="ProtNLM"/>
    </source>
</evidence>
<dbReference type="AlphaFoldDB" id="A0A7T8KBI5"/>
<dbReference type="Proteomes" id="UP000595437">
    <property type="component" value="Chromosome 3"/>
</dbReference>
<dbReference type="SUPFAM" id="SSF47473">
    <property type="entry name" value="EF-hand"/>
    <property type="match status" value="1"/>
</dbReference>
<name>A0A7T8KBI5_CALRO</name>
<reference evidence="2" key="1">
    <citation type="submission" date="2021-01" db="EMBL/GenBank/DDBJ databases">
        <title>Caligus Genome Assembly.</title>
        <authorList>
            <person name="Gallardo-Escarate C."/>
        </authorList>
    </citation>
    <scope>NUCLEOTIDE SEQUENCE [LARGE SCALE GENOMIC DNA]</scope>
</reference>
<feature type="non-terminal residue" evidence="1">
    <location>
        <position position="1"/>
    </location>
</feature>
<proteinExistence type="predicted"/>
<gene>
    <name evidence="1" type="ORF">FKW44_005109</name>
</gene>
<dbReference type="InterPro" id="IPR011992">
    <property type="entry name" value="EF-hand-dom_pair"/>
</dbReference>
<dbReference type="EMBL" id="CP045892">
    <property type="protein sequence ID" value="QQP52838.1"/>
    <property type="molecule type" value="Genomic_DNA"/>
</dbReference>
<accession>A0A7T8KBI5</accession>